<reference evidence="2" key="1">
    <citation type="submission" date="2021-02" db="EMBL/GenBank/DDBJ databases">
        <authorList>
            <person name="Nowell W R."/>
        </authorList>
    </citation>
    <scope>NUCLEOTIDE SEQUENCE</scope>
</reference>
<feature type="region of interest" description="Disordered" evidence="1">
    <location>
        <begin position="140"/>
        <end position="169"/>
    </location>
</feature>
<comment type="caution">
    <text evidence="2">The sequence shown here is derived from an EMBL/GenBank/DDBJ whole genome shotgun (WGS) entry which is preliminary data.</text>
</comment>
<dbReference type="Proteomes" id="UP000663864">
    <property type="component" value="Unassembled WGS sequence"/>
</dbReference>
<dbReference type="EMBL" id="CAJNOT010005447">
    <property type="protein sequence ID" value="CAF1465910.1"/>
    <property type="molecule type" value="Genomic_DNA"/>
</dbReference>
<organism evidence="2 3">
    <name type="scientific">Rotaria sordida</name>
    <dbReference type="NCBI Taxonomy" id="392033"/>
    <lineage>
        <taxon>Eukaryota</taxon>
        <taxon>Metazoa</taxon>
        <taxon>Spiralia</taxon>
        <taxon>Gnathifera</taxon>
        <taxon>Rotifera</taxon>
        <taxon>Eurotatoria</taxon>
        <taxon>Bdelloidea</taxon>
        <taxon>Philodinida</taxon>
        <taxon>Philodinidae</taxon>
        <taxon>Rotaria</taxon>
    </lineage>
</organism>
<evidence type="ECO:0000256" key="1">
    <source>
        <dbReference type="SAM" id="MobiDB-lite"/>
    </source>
</evidence>
<accession>A0A815QP30</accession>
<evidence type="ECO:0000313" key="2">
    <source>
        <dbReference type="EMBL" id="CAF1465910.1"/>
    </source>
</evidence>
<proteinExistence type="predicted"/>
<evidence type="ECO:0000313" key="3">
    <source>
        <dbReference type="Proteomes" id="UP000663864"/>
    </source>
</evidence>
<protein>
    <submittedName>
        <fullName evidence="2">Uncharacterized protein</fullName>
    </submittedName>
</protein>
<gene>
    <name evidence="2" type="ORF">ZHD862_LOCUS35907</name>
</gene>
<sequence>MDDEQDLRKLNQDPITPTPCIKILKDKYELYLDYELIVQTTSSYEALSLLVSLYNIFEYQTTAIDISSGTSSKSSLEPNTNNSNISQQDVNNNMNMVLNTQNDELISSEKHSTDAIGCEDILESTIATSMDTSSIIVSSKNSKKRVKTKSNEETIRSSSRIQSKRLRLS</sequence>
<dbReference type="AlphaFoldDB" id="A0A815QP30"/>
<name>A0A815QP30_9BILA</name>